<dbReference type="AlphaFoldDB" id="A0A0K8VN40"/>
<evidence type="ECO:0000256" key="1">
    <source>
        <dbReference type="ARBA" id="ARBA00001974"/>
    </source>
</evidence>
<evidence type="ECO:0000256" key="2">
    <source>
        <dbReference type="ARBA" id="ARBA00009183"/>
    </source>
</evidence>
<dbReference type="PANTHER" id="PTHR23023">
    <property type="entry name" value="DIMETHYLANILINE MONOOXYGENASE"/>
    <property type="match status" value="1"/>
</dbReference>
<proteinExistence type="inferred from homology"/>
<dbReference type="EMBL" id="GDHF01012319">
    <property type="protein sequence ID" value="JAI39995.1"/>
    <property type="molecule type" value="Transcribed_RNA"/>
</dbReference>
<dbReference type="SUPFAM" id="SSF51905">
    <property type="entry name" value="FAD/NAD(P)-binding domain"/>
    <property type="match status" value="2"/>
</dbReference>
<feature type="non-terminal residue" evidence="8">
    <location>
        <position position="1"/>
    </location>
</feature>
<evidence type="ECO:0000313" key="8">
    <source>
        <dbReference type="EMBL" id="JAI39995.1"/>
    </source>
</evidence>
<dbReference type="InterPro" id="IPR020946">
    <property type="entry name" value="Flavin_mOase-like"/>
</dbReference>
<keyword evidence="5" id="KW-0521">NADP</keyword>
<dbReference type="OrthoDB" id="66881at2759"/>
<keyword evidence="6" id="KW-0560">Oxidoreductase</keyword>
<evidence type="ECO:0000256" key="4">
    <source>
        <dbReference type="ARBA" id="ARBA00022827"/>
    </source>
</evidence>
<protein>
    <submittedName>
        <fullName evidence="8">Flavin-containing monooxygenase FMO GS-OX-like 3</fullName>
    </submittedName>
</protein>
<dbReference type="GO" id="GO:0004499">
    <property type="term" value="F:N,N-dimethylaniline monooxygenase activity"/>
    <property type="evidence" value="ECO:0007669"/>
    <property type="project" value="InterPro"/>
</dbReference>
<dbReference type="GO" id="GO:0050661">
    <property type="term" value="F:NADP binding"/>
    <property type="evidence" value="ECO:0007669"/>
    <property type="project" value="InterPro"/>
</dbReference>
<dbReference type="InterPro" id="IPR050346">
    <property type="entry name" value="FMO-like"/>
</dbReference>
<dbReference type="Gene3D" id="3.50.50.60">
    <property type="entry name" value="FAD/NAD(P)-binding domain"/>
    <property type="match status" value="2"/>
</dbReference>
<name>A0A0K8VN40_BACLA</name>
<dbReference type="Pfam" id="PF00743">
    <property type="entry name" value="FMO-like"/>
    <property type="match status" value="2"/>
</dbReference>
<dbReference type="InterPro" id="IPR036188">
    <property type="entry name" value="FAD/NAD-bd_sf"/>
</dbReference>
<comment type="cofactor">
    <cofactor evidence="1">
        <name>FAD</name>
        <dbReference type="ChEBI" id="CHEBI:57692"/>
    </cofactor>
</comment>
<dbReference type="GO" id="GO:0050660">
    <property type="term" value="F:flavin adenine dinucleotide binding"/>
    <property type="evidence" value="ECO:0007669"/>
    <property type="project" value="InterPro"/>
</dbReference>
<evidence type="ECO:0000256" key="7">
    <source>
        <dbReference type="ARBA" id="ARBA00023033"/>
    </source>
</evidence>
<evidence type="ECO:0000256" key="3">
    <source>
        <dbReference type="ARBA" id="ARBA00022630"/>
    </source>
</evidence>
<dbReference type="InterPro" id="IPR000960">
    <property type="entry name" value="Flavin_mOase"/>
</dbReference>
<sequence length="473" mass="54338">ACSTFNFSQRQLLICGMHADNKGARSIAKRPSRVLHAGRFPHNFLFIFSKYKKMSSKKRVCVIGAGMAGLTALKNTLEHHLEAVAYERHTAVGGTWIYMERKAGESEEDVHSSMYQGLHTNLPKEVMGFPDYDFDMNIEESFISSELVLEYLENYAEHFKLTPYIKLEHEIIRVRPCGEGWEVIVHDLKSDKYFVEFFDFVFVCNGHFTTPMYPDTEGLDSYQGKRLHSHLYRTPDIFRGHNVLVVGGGPSGIDIVHHIHQHAEHVYFSHHLETEPRTDFMPNVTQKTDIQRFTADGAIFKDDSSASFSFVIFCTGYKYTFPFLSVDCGLNVDVNWVHPLYKHCLNINKPSMGIIGLPHQICPAQLFDLQARFVLAYFSGHKELPSRADMLAEMETDMQERWANGVSKRVAHKMGVKQFHYYEDLAVTAGITKLKPVIGKMMKACSKKYIFELDTYRQKRFKVVDDENFVQIV</sequence>
<comment type="similarity">
    <text evidence="2">Belongs to the FMO family.</text>
</comment>
<dbReference type="PRINTS" id="PR00370">
    <property type="entry name" value="FMOXYGENASE"/>
</dbReference>
<evidence type="ECO:0000256" key="6">
    <source>
        <dbReference type="ARBA" id="ARBA00023002"/>
    </source>
</evidence>
<evidence type="ECO:0000256" key="5">
    <source>
        <dbReference type="ARBA" id="ARBA00022857"/>
    </source>
</evidence>
<keyword evidence="4" id="KW-0274">FAD</keyword>
<gene>
    <name evidence="8" type="primary">At1g62620_0</name>
    <name evidence="8" type="ORF">c0_g1_i2</name>
</gene>
<reference evidence="8" key="1">
    <citation type="submission" date="2015-06" db="EMBL/GenBank/DDBJ databases">
        <authorList>
            <person name="Hoefler B.C."/>
            <person name="Straight P.D."/>
        </authorList>
    </citation>
    <scope>NUCLEOTIDE SEQUENCE</scope>
</reference>
<accession>A0A0K8VN40</accession>
<dbReference type="FunFam" id="3.50.50.60:FF:000138">
    <property type="entry name" value="Flavin-containing monooxygenase"/>
    <property type="match status" value="1"/>
</dbReference>
<keyword evidence="7 8" id="KW-0503">Monooxygenase</keyword>
<organism evidence="8">
    <name type="scientific">Bactrocera latifrons</name>
    <name type="common">Malaysian fruit fly</name>
    <name type="synonym">Chaetodacus latifrons</name>
    <dbReference type="NCBI Taxonomy" id="174628"/>
    <lineage>
        <taxon>Eukaryota</taxon>
        <taxon>Metazoa</taxon>
        <taxon>Ecdysozoa</taxon>
        <taxon>Arthropoda</taxon>
        <taxon>Hexapoda</taxon>
        <taxon>Insecta</taxon>
        <taxon>Pterygota</taxon>
        <taxon>Neoptera</taxon>
        <taxon>Endopterygota</taxon>
        <taxon>Diptera</taxon>
        <taxon>Brachycera</taxon>
        <taxon>Muscomorpha</taxon>
        <taxon>Tephritoidea</taxon>
        <taxon>Tephritidae</taxon>
        <taxon>Bactrocera</taxon>
        <taxon>Bactrocera</taxon>
    </lineage>
</organism>
<keyword evidence="3" id="KW-0285">Flavoprotein</keyword>